<dbReference type="PROSITE" id="PS00624">
    <property type="entry name" value="GMC_OXRED_2"/>
    <property type="match status" value="1"/>
</dbReference>
<feature type="binding site" evidence="3">
    <location>
        <position position="235"/>
    </location>
    <ligand>
        <name>FAD</name>
        <dbReference type="ChEBI" id="CHEBI:57692"/>
    </ligand>
</feature>
<dbReference type="OrthoDB" id="269227at2759"/>
<evidence type="ECO:0000313" key="6">
    <source>
        <dbReference type="Proteomes" id="UP000076761"/>
    </source>
</evidence>
<protein>
    <submittedName>
        <fullName evidence="5">GMC oxidoreductase</fullName>
    </submittedName>
</protein>
<keyword evidence="6" id="KW-1185">Reference proteome</keyword>
<feature type="binding site" evidence="3">
    <location>
        <begin position="541"/>
        <end position="542"/>
    </location>
    <ligand>
        <name>FAD</name>
        <dbReference type="ChEBI" id="CHEBI:57692"/>
    </ligand>
</feature>
<dbReference type="PIRSF" id="PIRSF000137">
    <property type="entry name" value="Alcohol_oxidase"/>
    <property type="match status" value="1"/>
</dbReference>
<dbReference type="GO" id="GO:0016614">
    <property type="term" value="F:oxidoreductase activity, acting on CH-OH group of donors"/>
    <property type="evidence" value="ECO:0007669"/>
    <property type="project" value="InterPro"/>
</dbReference>
<dbReference type="PANTHER" id="PTHR11552:SF78">
    <property type="entry name" value="GLUCOSE-METHANOL-CHOLINE OXIDOREDUCTASE N-TERMINAL DOMAIN-CONTAINING PROTEIN"/>
    <property type="match status" value="1"/>
</dbReference>
<dbReference type="SUPFAM" id="SSF51905">
    <property type="entry name" value="FAD/NAD(P)-binding domain"/>
    <property type="match status" value="1"/>
</dbReference>
<dbReference type="InParanoid" id="A0A165R8F8"/>
<dbReference type="InterPro" id="IPR012132">
    <property type="entry name" value="GMC_OxRdtase"/>
</dbReference>
<dbReference type="InterPro" id="IPR036188">
    <property type="entry name" value="FAD/NAD-bd_sf"/>
</dbReference>
<dbReference type="Gene3D" id="3.30.560.10">
    <property type="entry name" value="Glucose Oxidase, domain 3"/>
    <property type="match status" value="1"/>
</dbReference>
<keyword evidence="3" id="KW-0274">FAD</keyword>
<dbReference type="AlphaFoldDB" id="A0A165R8F8"/>
<keyword evidence="3" id="KW-0285">Flavoprotein</keyword>
<dbReference type="SUPFAM" id="SSF54373">
    <property type="entry name" value="FAD-linked reductases, C-terminal domain"/>
    <property type="match status" value="1"/>
</dbReference>
<dbReference type="PANTHER" id="PTHR11552">
    <property type="entry name" value="GLUCOSE-METHANOL-CHOLINE GMC OXIDOREDUCTASE"/>
    <property type="match status" value="1"/>
</dbReference>
<evidence type="ECO:0000256" key="2">
    <source>
        <dbReference type="ARBA" id="ARBA00010790"/>
    </source>
</evidence>
<evidence type="ECO:0000256" key="3">
    <source>
        <dbReference type="PIRSR" id="PIRSR000137-2"/>
    </source>
</evidence>
<dbReference type="EMBL" id="KV425585">
    <property type="protein sequence ID" value="KZT23454.1"/>
    <property type="molecule type" value="Genomic_DNA"/>
</dbReference>
<name>A0A165R8F8_9AGAM</name>
<dbReference type="Proteomes" id="UP000076761">
    <property type="component" value="Unassembled WGS sequence"/>
</dbReference>
<feature type="domain" description="Glucose-methanol-choline oxidoreductase N-terminal" evidence="4">
    <location>
        <begin position="281"/>
        <end position="295"/>
    </location>
</feature>
<comment type="similarity">
    <text evidence="2">Belongs to the GMC oxidoreductase family.</text>
</comment>
<dbReference type="Gene3D" id="3.50.50.60">
    <property type="entry name" value="FAD/NAD(P)-binding domain"/>
    <property type="match status" value="1"/>
</dbReference>
<comment type="cofactor">
    <cofactor evidence="1 3">
        <name>FAD</name>
        <dbReference type="ChEBI" id="CHEBI:57692"/>
    </cofactor>
</comment>
<evidence type="ECO:0000259" key="4">
    <source>
        <dbReference type="PROSITE" id="PS00624"/>
    </source>
</evidence>
<dbReference type="Pfam" id="PF05199">
    <property type="entry name" value="GMC_oxred_C"/>
    <property type="match status" value="1"/>
</dbReference>
<dbReference type="STRING" id="1314782.A0A165R8F8"/>
<proteinExistence type="inferred from homology"/>
<dbReference type="InterPro" id="IPR000172">
    <property type="entry name" value="GMC_OxRdtase_N"/>
</dbReference>
<dbReference type="InterPro" id="IPR007867">
    <property type="entry name" value="GMC_OxRtase_C"/>
</dbReference>
<organism evidence="5 6">
    <name type="scientific">Neolentinus lepideus HHB14362 ss-1</name>
    <dbReference type="NCBI Taxonomy" id="1314782"/>
    <lineage>
        <taxon>Eukaryota</taxon>
        <taxon>Fungi</taxon>
        <taxon>Dikarya</taxon>
        <taxon>Basidiomycota</taxon>
        <taxon>Agaricomycotina</taxon>
        <taxon>Agaricomycetes</taxon>
        <taxon>Gloeophyllales</taxon>
        <taxon>Gloeophyllaceae</taxon>
        <taxon>Neolentinus</taxon>
    </lineage>
</organism>
<evidence type="ECO:0000313" key="5">
    <source>
        <dbReference type="EMBL" id="KZT23454.1"/>
    </source>
</evidence>
<evidence type="ECO:0000256" key="1">
    <source>
        <dbReference type="ARBA" id="ARBA00001974"/>
    </source>
</evidence>
<dbReference type="GO" id="GO:0050660">
    <property type="term" value="F:flavin adenine dinucleotide binding"/>
    <property type="evidence" value="ECO:0007669"/>
    <property type="project" value="InterPro"/>
</dbReference>
<gene>
    <name evidence="5" type="ORF">NEOLEDRAFT_1069607</name>
</gene>
<dbReference type="Pfam" id="PF00732">
    <property type="entry name" value="GMC_oxred_N"/>
    <property type="match status" value="1"/>
</dbReference>
<reference evidence="5 6" key="1">
    <citation type="journal article" date="2016" name="Mol. Biol. Evol.">
        <title>Comparative Genomics of Early-Diverging Mushroom-Forming Fungi Provides Insights into the Origins of Lignocellulose Decay Capabilities.</title>
        <authorList>
            <person name="Nagy L.G."/>
            <person name="Riley R."/>
            <person name="Tritt A."/>
            <person name="Adam C."/>
            <person name="Daum C."/>
            <person name="Floudas D."/>
            <person name="Sun H."/>
            <person name="Yadav J.S."/>
            <person name="Pangilinan J."/>
            <person name="Larsson K.H."/>
            <person name="Matsuura K."/>
            <person name="Barry K."/>
            <person name="Labutti K."/>
            <person name="Kuo R."/>
            <person name="Ohm R.A."/>
            <person name="Bhattacharya S.S."/>
            <person name="Shirouzu T."/>
            <person name="Yoshinaga Y."/>
            <person name="Martin F.M."/>
            <person name="Grigoriev I.V."/>
            <person name="Hibbett D.S."/>
        </authorList>
    </citation>
    <scope>NUCLEOTIDE SEQUENCE [LARGE SCALE GENOMIC DNA]</scope>
    <source>
        <strain evidence="5 6">HHB14362 ss-1</strain>
    </source>
</reference>
<sequence>MLTIFHLAGGTAGCLIASRLSTASPSLRILVLEAGPHTRNDLFHTQPARFLYHLRPDSTTVKFYVAKESEELLGRQLVVPCGQCLGGGSSVNFAMYTRAAASDYDDWETVYGNEGWGYKDLLPLLKKTETYQVAKDKETHGYTGPLKVSYGGHFTNIGEQFLQVAEKYDKARRMTEDINDTTEKSLGYGRTGLTKSTRCRWIDATTGHRSDVPHHFIYAKEAEHPNLEIRTGCLVKRIIFEGDRATGVEYTLNPRFHPNEADAGTKILTAKASKLVVLSAGTFGSPQILERSGIGRKDVLDRVGIDCRVELEEVGENYQDHNVIFAPYLAADDAETLDGISRNDTEEITKWSELWCTKGTGLMAHNAIDSGLKLRPTAEELKEIGPDFEERWKEYFESAPDKPILWIGTVSMFVGEPSTVPPRKYFSVSYYTEYPVARGYVHITDKDEVDAAPEFDPRYLTNKADLALMNWAYKRTREFARRMTSYRGEYTPRHPRFSQESQALAKDTGEPVPVEAEDIHYTEEDGKAVERYTREFVATAWHSIGTCAMKPRDQGGVVDSRLNVYGIQGLKIADMSICPGNVCANTYSTALAVAEKAAMIIADELGIEGI</sequence>
<accession>A0A165R8F8</accession>